<dbReference type="InterPro" id="IPR036514">
    <property type="entry name" value="SGNH_hydro_sf"/>
</dbReference>
<name>A0ABS7HAG5_9HYPH</name>
<dbReference type="RefSeq" id="WP_220372192.1">
    <property type="nucleotide sequence ID" value="NZ_JAEUAO010000002.1"/>
</dbReference>
<dbReference type="InterPro" id="IPR013830">
    <property type="entry name" value="SGNH_hydro"/>
</dbReference>
<dbReference type="Gene3D" id="3.40.50.1110">
    <property type="entry name" value="SGNH hydrolase"/>
    <property type="match status" value="1"/>
</dbReference>
<evidence type="ECO:0000259" key="1">
    <source>
        <dbReference type="Pfam" id="PF13472"/>
    </source>
</evidence>
<reference evidence="2 3" key="1">
    <citation type="journal article" date="2021" name="MBio">
        <title>Poor Competitiveness of Bradyrhizobium in Pigeon Pea Root Colonization in Indian Soils.</title>
        <authorList>
            <person name="Chalasani D."/>
            <person name="Basu A."/>
            <person name="Pullabhotla S.V.S.R.N."/>
            <person name="Jorrin B."/>
            <person name="Neal A.L."/>
            <person name="Poole P.S."/>
            <person name="Podile A.R."/>
            <person name="Tkacz A."/>
        </authorList>
    </citation>
    <scope>NUCLEOTIDE SEQUENCE [LARGE SCALE GENOMIC DNA]</scope>
    <source>
        <strain evidence="2 3">HU44</strain>
    </source>
</reference>
<dbReference type="Pfam" id="PF13472">
    <property type="entry name" value="Lipase_GDSL_2"/>
    <property type="match status" value="1"/>
</dbReference>
<organism evidence="2 3">
    <name type="scientific">Rhizobium herbae</name>
    <dbReference type="NCBI Taxonomy" id="508661"/>
    <lineage>
        <taxon>Bacteria</taxon>
        <taxon>Pseudomonadati</taxon>
        <taxon>Pseudomonadota</taxon>
        <taxon>Alphaproteobacteria</taxon>
        <taxon>Hyphomicrobiales</taxon>
        <taxon>Rhizobiaceae</taxon>
        <taxon>Rhizobium/Agrobacterium group</taxon>
        <taxon>Rhizobium</taxon>
    </lineage>
</organism>
<evidence type="ECO:0000313" key="2">
    <source>
        <dbReference type="EMBL" id="MBW9064267.1"/>
    </source>
</evidence>
<dbReference type="SUPFAM" id="SSF52266">
    <property type="entry name" value="SGNH hydrolase"/>
    <property type="match status" value="1"/>
</dbReference>
<dbReference type="Proteomes" id="UP000757604">
    <property type="component" value="Unassembled WGS sequence"/>
</dbReference>
<keyword evidence="3" id="KW-1185">Reference proteome</keyword>
<accession>A0ABS7HAG5</accession>
<dbReference type="EMBL" id="JAEUAO010000002">
    <property type="protein sequence ID" value="MBW9064267.1"/>
    <property type="molecule type" value="Genomic_DNA"/>
</dbReference>
<gene>
    <name evidence="2" type="ORF">JNB71_13150</name>
</gene>
<dbReference type="PROSITE" id="PS51257">
    <property type="entry name" value="PROKAR_LIPOPROTEIN"/>
    <property type="match status" value="1"/>
</dbReference>
<sequence>MPVLQSRPSLWRSSHAIHILVTAIACLFLGHQPGRAADDCDIYETRIVTTPAPPQWVPTYQRFDVMMARFPAKAEVVLFGDSLAEGWPEESVRSIFPGSKAGNLGVGGDLIQNALWGLEQMPVSKISPKAIVMILGTNNLKARSKPCAIMAGLAKTVEKLHEIWPQAIIYMFTIPPRGQIFNDFETDRQEVNAFIETIPSHSNYVRAVSGFDDMITCEMRGTNQLQEWFPTYFPDVCANFSKDNLHLSRSGYDVLASILKQGSN</sequence>
<comment type="caution">
    <text evidence="2">The sequence shown here is derived from an EMBL/GenBank/DDBJ whole genome shotgun (WGS) entry which is preliminary data.</text>
</comment>
<proteinExistence type="predicted"/>
<protein>
    <recommendedName>
        <fullName evidence="1">SGNH hydrolase-type esterase domain-containing protein</fullName>
    </recommendedName>
</protein>
<evidence type="ECO:0000313" key="3">
    <source>
        <dbReference type="Proteomes" id="UP000757604"/>
    </source>
</evidence>
<feature type="domain" description="SGNH hydrolase-type esterase" evidence="1">
    <location>
        <begin position="78"/>
        <end position="253"/>
    </location>
</feature>